<protein>
    <submittedName>
        <fullName evidence="2">Uncharacterized protein</fullName>
    </submittedName>
</protein>
<keyword evidence="1" id="KW-0472">Membrane</keyword>
<evidence type="ECO:0000313" key="3">
    <source>
        <dbReference type="Proteomes" id="UP000078200"/>
    </source>
</evidence>
<organism evidence="2 3">
    <name type="scientific">Glossina austeni</name>
    <name type="common">Savannah tsetse fly</name>
    <dbReference type="NCBI Taxonomy" id="7395"/>
    <lineage>
        <taxon>Eukaryota</taxon>
        <taxon>Metazoa</taxon>
        <taxon>Ecdysozoa</taxon>
        <taxon>Arthropoda</taxon>
        <taxon>Hexapoda</taxon>
        <taxon>Insecta</taxon>
        <taxon>Pterygota</taxon>
        <taxon>Neoptera</taxon>
        <taxon>Endopterygota</taxon>
        <taxon>Diptera</taxon>
        <taxon>Brachycera</taxon>
        <taxon>Muscomorpha</taxon>
        <taxon>Hippoboscoidea</taxon>
        <taxon>Glossinidae</taxon>
        <taxon>Glossina</taxon>
    </lineage>
</organism>
<dbReference type="VEuPathDB" id="VectorBase:GAUT041729"/>
<reference evidence="2" key="1">
    <citation type="submission" date="2020-05" db="UniProtKB">
        <authorList>
            <consortium name="EnsemblMetazoa"/>
        </authorList>
    </citation>
    <scope>IDENTIFICATION</scope>
    <source>
        <strain evidence="2">TTRI</strain>
    </source>
</reference>
<proteinExistence type="predicted"/>
<accession>A0A1A9VMJ3</accession>
<dbReference type="AlphaFoldDB" id="A0A1A9VMJ3"/>
<feature type="transmembrane region" description="Helical" evidence="1">
    <location>
        <begin position="6"/>
        <end position="26"/>
    </location>
</feature>
<sequence length="245" mass="27899">MFRTSLWTLIFPSIAVGATRVAILWLSDVYPNAMTKLVHHRSLLLGIKRYFKHLLFRFAVLKSDHTILATVVKTDETMIATETFLNVSDIMRTNFHEKQILDDFLKKSLPSFIVTTGQPPVTIKAQFSFDSNRIAAAKSLAKANIFQTYQLLSVTLRIKAMPGEVKTIAAARLAFKPGANVYYVHRKVHQGNIDRAPKMPQSAKYLTIFRQYLTPKKENKPIHLCDLLWEYVAITDIVGHMDAHL</sequence>
<dbReference type="EnsemblMetazoa" id="GAUT041729-RA">
    <property type="protein sequence ID" value="GAUT041729-PA"/>
    <property type="gene ID" value="GAUT041729"/>
</dbReference>
<dbReference type="Proteomes" id="UP000078200">
    <property type="component" value="Unassembled WGS sequence"/>
</dbReference>
<evidence type="ECO:0000313" key="2">
    <source>
        <dbReference type="EnsemblMetazoa" id="GAUT041729-PA"/>
    </source>
</evidence>
<keyword evidence="1" id="KW-1133">Transmembrane helix</keyword>
<evidence type="ECO:0000256" key="1">
    <source>
        <dbReference type="SAM" id="Phobius"/>
    </source>
</evidence>
<keyword evidence="1" id="KW-0812">Transmembrane</keyword>
<name>A0A1A9VMJ3_GLOAU</name>
<keyword evidence="3" id="KW-1185">Reference proteome</keyword>